<evidence type="ECO:0000256" key="2">
    <source>
        <dbReference type="ARBA" id="ARBA00022475"/>
    </source>
</evidence>
<name>K5ZUD5_9BACT</name>
<feature type="transmembrane region" description="Helical" evidence="6">
    <location>
        <begin position="367"/>
        <end position="385"/>
    </location>
</feature>
<dbReference type="PANTHER" id="PTHR30294">
    <property type="entry name" value="MEMBRANE COMPONENT OF ABC TRANSPORTER YHHJ-RELATED"/>
    <property type="match status" value="1"/>
</dbReference>
<keyword evidence="5 6" id="KW-0472">Membrane</keyword>
<dbReference type="InterPro" id="IPR013525">
    <property type="entry name" value="ABC2_TM"/>
</dbReference>
<accession>K5ZUD5</accession>
<evidence type="ECO:0000256" key="3">
    <source>
        <dbReference type="ARBA" id="ARBA00022692"/>
    </source>
</evidence>
<dbReference type="PANTHER" id="PTHR30294:SF46">
    <property type="entry name" value="ABC TRANSPORTER PERMEASE"/>
    <property type="match status" value="1"/>
</dbReference>
<dbReference type="GO" id="GO:0005886">
    <property type="term" value="C:plasma membrane"/>
    <property type="evidence" value="ECO:0007669"/>
    <property type="project" value="UniProtKB-SubCell"/>
</dbReference>
<feature type="transmembrane region" description="Helical" evidence="6">
    <location>
        <begin position="29"/>
        <end position="49"/>
    </location>
</feature>
<dbReference type="RefSeq" id="WP_007658737.1">
    <property type="nucleotide sequence ID" value="NZ_JH976477.1"/>
</dbReference>
<evidence type="ECO:0000259" key="7">
    <source>
        <dbReference type="Pfam" id="PF12698"/>
    </source>
</evidence>
<dbReference type="HOGENOM" id="CLU_039483_10_1_10"/>
<dbReference type="Pfam" id="PF12698">
    <property type="entry name" value="ABC2_membrane_3"/>
    <property type="match status" value="1"/>
</dbReference>
<organism evidence="8 9">
    <name type="scientific">Parabacteroides goldsteinii CL02T12C30</name>
    <dbReference type="NCBI Taxonomy" id="999418"/>
    <lineage>
        <taxon>Bacteria</taxon>
        <taxon>Pseudomonadati</taxon>
        <taxon>Bacteroidota</taxon>
        <taxon>Bacteroidia</taxon>
        <taxon>Bacteroidales</taxon>
        <taxon>Tannerellaceae</taxon>
        <taxon>Parabacteroides</taxon>
    </lineage>
</organism>
<gene>
    <name evidence="8" type="ORF">HMPREF1076_04885</name>
</gene>
<dbReference type="AlphaFoldDB" id="K5ZUD5"/>
<feature type="domain" description="ABC-2 type transporter transmembrane" evidence="7">
    <location>
        <begin position="31"/>
        <end position="382"/>
    </location>
</feature>
<comment type="subcellular location">
    <subcellularLocation>
        <location evidence="1">Cell membrane</location>
        <topology evidence="1">Multi-pass membrane protein</topology>
    </subcellularLocation>
</comment>
<keyword evidence="4 6" id="KW-1133">Transmembrane helix</keyword>
<dbReference type="PATRIC" id="fig|999418.3.peg.4952"/>
<dbReference type="OrthoDB" id="9811522at2"/>
<dbReference type="GO" id="GO:0140359">
    <property type="term" value="F:ABC-type transporter activity"/>
    <property type="evidence" value="ECO:0007669"/>
    <property type="project" value="InterPro"/>
</dbReference>
<evidence type="ECO:0000256" key="4">
    <source>
        <dbReference type="ARBA" id="ARBA00022989"/>
    </source>
</evidence>
<evidence type="ECO:0000256" key="5">
    <source>
        <dbReference type="ARBA" id="ARBA00023136"/>
    </source>
</evidence>
<feature type="transmembrane region" description="Helical" evidence="6">
    <location>
        <begin position="246"/>
        <end position="267"/>
    </location>
</feature>
<dbReference type="EMBL" id="AGZO01000039">
    <property type="protein sequence ID" value="EKN07043.1"/>
    <property type="molecule type" value="Genomic_DNA"/>
</dbReference>
<feature type="transmembrane region" description="Helical" evidence="6">
    <location>
        <begin position="279"/>
        <end position="300"/>
    </location>
</feature>
<comment type="caution">
    <text evidence="8">The sequence shown here is derived from an EMBL/GenBank/DDBJ whole genome shotgun (WGS) entry which is preliminary data.</text>
</comment>
<dbReference type="InterPro" id="IPR051449">
    <property type="entry name" value="ABC-2_transporter_component"/>
</dbReference>
<dbReference type="Gene3D" id="3.40.1710.10">
    <property type="entry name" value="abc type-2 transporter like domain"/>
    <property type="match status" value="1"/>
</dbReference>
<evidence type="ECO:0000256" key="6">
    <source>
        <dbReference type="SAM" id="Phobius"/>
    </source>
</evidence>
<sequence length="394" mass="44200">MKISNNIKAGLNNISSIILNEFKTISGSFAIVLVLMGGIFMYGLLYNYMYAPDVVRNVPVVVVDNSKTELSREYIRLLNATPQVDVIATGEDYPQAQELMKMDEAAGILYLPYDFTDRVSRGDESVFIMYETTNAFLNYLAMQEASAGSMLALNDRYRPEMVVFLPSQDAAQLSVAKPINVAGTALYNYTEGYGTYLIPAVLIVIMFQTLLMVIGMVSGEERQFKLLQVYRPTFGQAGRLVIGKTFVYMMLYAVFSLFLLGLIPLIFDLPDIGNVWNIIMLLIPFLMATSFFGLTASVVFTDSDAPLLMIAFFSVGLIFLSGVSYPLELMPWYWKLSHFLIPAAPATLAYVKLNSMGASMAEIHTEYVTLWVQCAVYFVLACWAYRYNIRKTKL</sequence>
<reference evidence="8 9" key="1">
    <citation type="submission" date="2012-02" db="EMBL/GenBank/DDBJ databases">
        <title>The Genome Sequence of Parabacteroides goldsteinii CL02T12C30.</title>
        <authorList>
            <consortium name="The Broad Institute Genome Sequencing Platform"/>
            <person name="Earl A."/>
            <person name="Ward D."/>
            <person name="Feldgarden M."/>
            <person name="Gevers D."/>
            <person name="Zitomersky N.L."/>
            <person name="Coyne M.J."/>
            <person name="Comstock L.E."/>
            <person name="Young S.K."/>
            <person name="Zeng Q."/>
            <person name="Gargeya S."/>
            <person name="Fitzgerald M."/>
            <person name="Haas B."/>
            <person name="Abouelleil A."/>
            <person name="Alvarado L."/>
            <person name="Arachchi H.M."/>
            <person name="Berlin A."/>
            <person name="Chapman S.B."/>
            <person name="Gearin G."/>
            <person name="Goldberg J."/>
            <person name="Griggs A."/>
            <person name="Gujja S."/>
            <person name="Hansen M."/>
            <person name="Heiman D."/>
            <person name="Howarth C."/>
            <person name="Larimer J."/>
            <person name="Lui A."/>
            <person name="MacDonald P.J.P."/>
            <person name="McCowen C."/>
            <person name="Montmayeur A."/>
            <person name="Murphy C."/>
            <person name="Neiman D."/>
            <person name="Pearson M."/>
            <person name="Priest M."/>
            <person name="Roberts A."/>
            <person name="Saif S."/>
            <person name="Shea T."/>
            <person name="Sisk P."/>
            <person name="Stolte C."/>
            <person name="Sykes S."/>
            <person name="Wortman J."/>
            <person name="Nusbaum C."/>
            <person name="Birren B."/>
        </authorList>
    </citation>
    <scope>NUCLEOTIDE SEQUENCE [LARGE SCALE GENOMIC DNA]</scope>
    <source>
        <strain evidence="8 9">CL02T12C30</strain>
    </source>
</reference>
<protein>
    <recommendedName>
        <fullName evidence="7">ABC-2 type transporter transmembrane domain-containing protein</fullName>
    </recommendedName>
</protein>
<keyword evidence="3 6" id="KW-0812">Transmembrane</keyword>
<evidence type="ECO:0000313" key="8">
    <source>
        <dbReference type="EMBL" id="EKN07043.1"/>
    </source>
</evidence>
<proteinExistence type="predicted"/>
<feature type="transmembrane region" description="Helical" evidence="6">
    <location>
        <begin position="307"/>
        <end position="327"/>
    </location>
</feature>
<dbReference type="Proteomes" id="UP000006330">
    <property type="component" value="Unassembled WGS sequence"/>
</dbReference>
<evidence type="ECO:0000313" key="9">
    <source>
        <dbReference type="Proteomes" id="UP000006330"/>
    </source>
</evidence>
<evidence type="ECO:0000256" key="1">
    <source>
        <dbReference type="ARBA" id="ARBA00004651"/>
    </source>
</evidence>
<feature type="transmembrane region" description="Helical" evidence="6">
    <location>
        <begin position="196"/>
        <end position="217"/>
    </location>
</feature>
<keyword evidence="2" id="KW-1003">Cell membrane</keyword>